<dbReference type="PANTHER" id="PTHR46082">
    <property type="entry name" value="ATP/GTP-BINDING PROTEIN-RELATED"/>
    <property type="match status" value="1"/>
</dbReference>
<keyword evidence="1" id="KW-0175">Coiled coil</keyword>
<dbReference type="Pfam" id="PF13424">
    <property type="entry name" value="TPR_12"/>
    <property type="match status" value="1"/>
</dbReference>
<dbReference type="RefSeq" id="WP_203816713.1">
    <property type="nucleotide sequence ID" value="NZ_BAAABP010000007.1"/>
</dbReference>
<dbReference type="Pfam" id="PF00931">
    <property type="entry name" value="NB-ARC"/>
    <property type="match status" value="1"/>
</dbReference>
<dbReference type="EMBL" id="BOMM01000014">
    <property type="protein sequence ID" value="GIE10143.1"/>
    <property type="molecule type" value="Genomic_DNA"/>
</dbReference>
<comment type="caution">
    <text evidence="4">The sequence shown here is derived from an EMBL/GenBank/DDBJ whole genome shotgun (WGS) entry which is preliminary data.</text>
</comment>
<dbReference type="PANTHER" id="PTHR46082:SF6">
    <property type="entry name" value="AAA+ ATPASE DOMAIN-CONTAINING PROTEIN-RELATED"/>
    <property type="match status" value="1"/>
</dbReference>
<sequence length="1304" mass="145074">MSVSADSGPAGRIITFYSYKGGTGRTMALANVAWLLATNGYKVLAIDWDLESPGLHRYFHPFLRDKSLRSSEGILDLIRKHSEVNLRLEDTPDASEASVQIHEYAASLEWDFPRGGLLDFVPAGRQDLGYAEAVSTFDWDSFWRVRQGRQLLDALREDMARHYDYVLIDSRTGTSDTGGICTVYLPDTVVNCFTLNTQSVNGAAAVTATIRKLASDITVLPVPTRIEDGEKAKLERGRVFSRRSFEPYLDFLGDQTADEYWNSVEVPYLPYYAYEEILAVFGDTTQQNGRLLTPYVNLASRIAGTECPAAVVPEIDRKRVLRSFEQSVPQEKRTIMVAYAPLDRIWAEWLRDRLRGSAHRVILQSVRESVPDLDTIDHLLVIYSRDLVAREGGLRLLRTARDRIAQGQENLVAVLRVDATPRESRVPSRVLVDVMGASEDRVLESVSTTLTLDTVSLPSGRPEPGDVRYPADLPPLFQVGLTRNPRFSGRGGVIESIRNRLLSSEASGARLALTGLPGVGKTQTALEYVYRFAASYDGVWWISAAQPSRVRIALAEIATKLSLPGGTVEEQIAAVLEAFRRAVPVRRWLVVLDNTDAPADLEGLIPSGPGHVLVTSRNPQWANELDSIDVGVFKRGESVELLSRRVPNLSTADADQLAGRLGDLPLALEQAGGWLGSTAMAVPDYLDLLDRSTAEAMSESAPAIYNQTVASTVGVAYERLTHTSPAATRLIELLAFMAPEVIPYRMISNKQLTTLLAPIDQRMYDPARHGSLIQDIGRLGLARVDAGTNEGKPAPGRRGIVVHRLTQDIVRSRLAPAEQSVRKQEIQSVLAEAERGNPDNLENREAYEAIRPHLEPSGALTSDRPETRQLIIDMTRYLFMRGDYEGCRELAEATLKEWLPRFGADDVWALRLKRTLALVLREQGHEAEAYEMNADSLERLRRTLDDDDPYTLSTASIFGADLRARGEYEKAVSLDERTLRGFREVYGDDHPETLNAASNLGVSLRFVGDFDEAASRDRDTLRRRREVLGPRSFFTLGSNENLGTDLIELGELVPARNLLEEAYETYRADYGEDHPRTLRAAVTYSVALRRLNEVSKAAAVIDDTVGRDGTVLGRHHRVTLTGRLEQADVRWAEGRIREAREIGEDVYDDFRKTRGEQHPDTIAAGNDLAIFRRLSGDVHGALALAEQTFGLLDNLFRPGHPYTLAAMISLANAHFADGSLRQVQETDTGVLQRARRVFKDSHPTVLIATVNWAISHREIDQSAASRRRDEALMMLEDKLGAHHQRTAAARDWQRIDQDIAPFSI</sequence>
<accession>A0A919MBW6</accession>
<evidence type="ECO:0000259" key="2">
    <source>
        <dbReference type="Pfam" id="PF00931"/>
    </source>
</evidence>
<dbReference type="Pfam" id="PF01656">
    <property type="entry name" value="CbiA"/>
    <property type="match status" value="1"/>
</dbReference>
<dbReference type="Proteomes" id="UP000598174">
    <property type="component" value="Unassembled WGS sequence"/>
</dbReference>
<feature type="domain" description="CobQ/CobB/MinD/ParA nucleotide binding" evidence="3">
    <location>
        <begin position="14"/>
        <end position="59"/>
    </location>
</feature>
<evidence type="ECO:0000259" key="3">
    <source>
        <dbReference type="Pfam" id="PF01656"/>
    </source>
</evidence>
<proteinExistence type="predicted"/>
<dbReference type="Gene3D" id="1.25.40.10">
    <property type="entry name" value="Tetratricopeptide repeat domain"/>
    <property type="match status" value="2"/>
</dbReference>
<dbReference type="Pfam" id="PF13374">
    <property type="entry name" value="TPR_10"/>
    <property type="match status" value="1"/>
</dbReference>
<feature type="domain" description="NB-ARC" evidence="2">
    <location>
        <begin position="494"/>
        <end position="646"/>
    </location>
</feature>
<feature type="coiled-coil region" evidence="1">
    <location>
        <begin position="920"/>
        <end position="947"/>
    </location>
</feature>
<dbReference type="Gene3D" id="3.40.50.300">
    <property type="entry name" value="P-loop containing nucleotide triphosphate hydrolases"/>
    <property type="match status" value="2"/>
</dbReference>
<gene>
    <name evidence="4" type="ORF">Afe05nite_19830</name>
</gene>
<dbReference type="InterPro" id="IPR002182">
    <property type="entry name" value="NB-ARC"/>
</dbReference>
<protein>
    <recommendedName>
        <fullName evidence="6">ATP/GTP-binding protein</fullName>
    </recommendedName>
</protein>
<evidence type="ECO:0000313" key="4">
    <source>
        <dbReference type="EMBL" id="GIE10143.1"/>
    </source>
</evidence>
<keyword evidence="5" id="KW-1185">Reference proteome</keyword>
<dbReference type="InterPro" id="IPR053137">
    <property type="entry name" value="NLR-like"/>
</dbReference>
<evidence type="ECO:0000256" key="1">
    <source>
        <dbReference type="SAM" id="Coils"/>
    </source>
</evidence>
<dbReference type="InterPro" id="IPR002586">
    <property type="entry name" value="CobQ/CobB/MinD/ParA_Nub-bd_dom"/>
</dbReference>
<reference evidence="4" key="1">
    <citation type="submission" date="2021-01" db="EMBL/GenBank/DDBJ databases">
        <title>Whole genome shotgun sequence of Actinoplanes ferrugineus NBRC 15555.</title>
        <authorList>
            <person name="Komaki H."/>
            <person name="Tamura T."/>
        </authorList>
    </citation>
    <scope>NUCLEOTIDE SEQUENCE</scope>
    <source>
        <strain evidence="4">NBRC 15555</strain>
    </source>
</reference>
<dbReference type="InterPro" id="IPR027417">
    <property type="entry name" value="P-loop_NTPase"/>
</dbReference>
<organism evidence="4 5">
    <name type="scientific">Paractinoplanes ferrugineus</name>
    <dbReference type="NCBI Taxonomy" id="113564"/>
    <lineage>
        <taxon>Bacteria</taxon>
        <taxon>Bacillati</taxon>
        <taxon>Actinomycetota</taxon>
        <taxon>Actinomycetes</taxon>
        <taxon>Micromonosporales</taxon>
        <taxon>Micromonosporaceae</taxon>
        <taxon>Paractinoplanes</taxon>
    </lineage>
</organism>
<dbReference type="NCBIfam" id="NF047398">
    <property type="entry name" value="AAA_KGGVGR"/>
    <property type="match status" value="1"/>
</dbReference>
<dbReference type="SUPFAM" id="SSF48452">
    <property type="entry name" value="TPR-like"/>
    <property type="match status" value="2"/>
</dbReference>
<dbReference type="GO" id="GO:0043531">
    <property type="term" value="F:ADP binding"/>
    <property type="evidence" value="ECO:0007669"/>
    <property type="project" value="InterPro"/>
</dbReference>
<evidence type="ECO:0008006" key="6">
    <source>
        <dbReference type="Google" id="ProtNLM"/>
    </source>
</evidence>
<name>A0A919MBW6_9ACTN</name>
<dbReference type="NCBIfam" id="NF040586">
    <property type="entry name" value="FxSxx_TPR"/>
    <property type="match status" value="1"/>
</dbReference>
<evidence type="ECO:0000313" key="5">
    <source>
        <dbReference type="Proteomes" id="UP000598174"/>
    </source>
</evidence>
<dbReference type="InterPro" id="IPR011990">
    <property type="entry name" value="TPR-like_helical_dom_sf"/>
</dbReference>
<dbReference type="SUPFAM" id="SSF52540">
    <property type="entry name" value="P-loop containing nucleoside triphosphate hydrolases"/>
    <property type="match status" value="2"/>
</dbReference>